<evidence type="ECO:0000313" key="2">
    <source>
        <dbReference type="Proteomes" id="UP001162060"/>
    </source>
</evidence>
<name>A0AAV1UG99_9STRA</name>
<sequence length="99" mass="11325">MQQDLCAARLPPPRPSFPSFYCASHASNRYVDLDVDRCIRQHLFSVALANLQIRLKSHRLVCLIYASWCSRDNLSRVNGNLELDTPSSSHRLSHRNVFA</sequence>
<comment type="caution">
    <text evidence="1">The sequence shown here is derived from an EMBL/GenBank/DDBJ whole genome shotgun (WGS) entry which is preliminary data.</text>
</comment>
<gene>
    <name evidence="1" type="ORF">PM001_LOCUS17443</name>
</gene>
<evidence type="ECO:0000313" key="1">
    <source>
        <dbReference type="EMBL" id="CAK7932293.1"/>
    </source>
</evidence>
<proteinExistence type="predicted"/>
<organism evidence="1 2">
    <name type="scientific">Peronospora matthiolae</name>
    <dbReference type="NCBI Taxonomy" id="2874970"/>
    <lineage>
        <taxon>Eukaryota</taxon>
        <taxon>Sar</taxon>
        <taxon>Stramenopiles</taxon>
        <taxon>Oomycota</taxon>
        <taxon>Peronosporomycetes</taxon>
        <taxon>Peronosporales</taxon>
        <taxon>Peronosporaceae</taxon>
        <taxon>Peronospora</taxon>
    </lineage>
</organism>
<dbReference type="AlphaFoldDB" id="A0AAV1UG99"/>
<accession>A0AAV1UG99</accession>
<dbReference type="Proteomes" id="UP001162060">
    <property type="component" value="Unassembled WGS sequence"/>
</dbReference>
<protein>
    <submittedName>
        <fullName evidence="1">Uncharacterized protein</fullName>
    </submittedName>
</protein>
<dbReference type="EMBL" id="CAKLBY020000189">
    <property type="protein sequence ID" value="CAK7932293.1"/>
    <property type="molecule type" value="Genomic_DNA"/>
</dbReference>
<reference evidence="1" key="1">
    <citation type="submission" date="2024-01" db="EMBL/GenBank/DDBJ databases">
        <authorList>
            <person name="Webb A."/>
        </authorList>
    </citation>
    <scope>NUCLEOTIDE SEQUENCE</scope>
    <source>
        <strain evidence="1">Pm1</strain>
    </source>
</reference>